<dbReference type="PANTHER" id="PTHR22916:SF51">
    <property type="entry name" value="GLYCOSYLTRANSFERASE EPSH-RELATED"/>
    <property type="match status" value="1"/>
</dbReference>
<comment type="similarity">
    <text evidence="1">Belongs to the glycosyltransferase 2 family.</text>
</comment>
<proteinExistence type="inferred from homology"/>
<accession>A0A4R4EAJ7</accession>
<evidence type="ECO:0000313" key="5">
    <source>
        <dbReference type="EMBL" id="TCZ76884.1"/>
    </source>
</evidence>
<evidence type="ECO:0000256" key="1">
    <source>
        <dbReference type="ARBA" id="ARBA00006739"/>
    </source>
</evidence>
<keyword evidence="2" id="KW-0328">Glycosyltransferase</keyword>
<dbReference type="SUPFAM" id="SSF53448">
    <property type="entry name" value="Nucleotide-diphospho-sugar transferases"/>
    <property type="match status" value="1"/>
</dbReference>
<protein>
    <submittedName>
        <fullName evidence="5">Glycosyltransferase</fullName>
    </submittedName>
</protein>
<dbReference type="Pfam" id="PF00535">
    <property type="entry name" value="Glycos_transf_2"/>
    <property type="match status" value="1"/>
</dbReference>
<dbReference type="InterPro" id="IPR029044">
    <property type="entry name" value="Nucleotide-diphossugar_trans"/>
</dbReference>
<keyword evidence="6" id="KW-1185">Reference proteome</keyword>
<gene>
    <name evidence="5" type="ORF">E0485_12825</name>
</gene>
<reference evidence="5 6" key="1">
    <citation type="submission" date="2019-03" db="EMBL/GenBank/DDBJ databases">
        <authorList>
            <person name="Kim M.K.M."/>
        </authorList>
    </citation>
    <scope>NUCLEOTIDE SEQUENCE [LARGE SCALE GENOMIC DNA]</scope>
    <source>
        <strain evidence="5 6">18JY21-1</strain>
    </source>
</reference>
<feature type="domain" description="Glycosyltransferase 2-like" evidence="4">
    <location>
        <begin position="5"/>
        <end position="126"/>
    </location>
</feature>
<name>A0A4R4EAJ7_9BACL</name>
<dbReference type="AlphaFoldDB" id="A0A4R4EAJ7"/>
<sequence length="434" mass="49740">MPLLSIIVPVYNVENYLDECLLSIVNQAFRDYEVILVNNASKDNSGKICDEYALKYDNIKVIHLEVNILPGGARNVGLQHATGQYIHFCDSDDYYVEESLSRISDILITYSPTVLFGQFNCVPEKGAFFTNDVPLDPEVFKQNDADQVVNYLFNMPFLLATPWRVITKREFLISENLRFVEGYFAEDEEWIPKVLCSADSFALCSVPFYCYRPRATGSYTATKTYLHSKSHLMVAVNLLRFLSEKKYDGDRRNFILTRVKFLLGLFATRCDTFDKNQMHELAYIIESNKDILSVSGEISELDELVGFINRYGPYMGLCLYRTFVVEYTLELVFGKEDKDIYIFPTGYNGEGTARMLLNAGYNVKGFFDNSSVKNGCLVDGLLVNYPSVLKEFQKDKLSQINVIVSIQRRETSLLLMEQLRELGLDDSQFTARIY</sequence>
<dbReference type="InterPro" id="IPR001173">
    <property type="entry name" value="Glyco_trans_2-like"/>
</dbReference>
<dbReference type="Proteomes" id="UP000295418">
    <property type="component" value="Unassembled WGS sequence"/>
</dbReference>
<keyword evidence="3 5" id="KW-0808">Transferase</keyword>
<comment type="caution">
    <text evidence="5">The sequence shown here is derived from an EMBL/GenBank/DDBJ whole genome shotgun (WGS) entry which is preliminary data.</text>
</comment>
<dbReference type="Gene3D" id="3.90.550.10">
    <property type="entry name" value="Spore Coat Polysaccharide Biosynthesis Protein SpsA, Chain A"/>
    <property type="match status" value="1"/>
</dbReference>
<dbReference type="EMBL" id="SKFG01000011">
    <property type="protein sequence ID" value="TCZ76884.1"/>
    <property type="molecule type" value="Genomic_DNA"/>
</dbReference>
<evidence type="ECO:0000256" key="2">
    <source>
        <dbReference type="ARBA" id="ARBA00022676"/>
    </source>
</evidence>
<dbReference type="CDD" id="cd00761">
    <property type="entry name" value="Glyco_tranf_GTA_type"/>
    <property type="match status" value="1"/>
</dbReference>
<dbReference type="OrthoDB" id="396512at2"/>
<evidence type="ECO:0000259" key="4">
    <source>
        <dbReference type="Pfam" id="PF00535"/>
    </source>
</evidence>
<dbReference type="GO" id="GO:0016757">
    <property type="term" value="F:glycosyltransferase activity"/>
    <property type="evidence" value="ECO:0007669"/>
    <property type="project" value="UniProtKB-KW"/>
</dbReference>
<evidence type="ECO:0000313" key="6">
    <source>
        <dbReference type="Proteomes" id="UP000295418"/>
    </source>
</evidence>
<organism evidence="5 6">
    <name type="scientific">Paenibacillus albiflavus</name>
    <dbReference type="NCBI Taxonomy" id="2545760"/>
    <lineage>
        <taxon>Bacteria</taxon>
        <taxon>Bacillati</taxon>
        <taxon>Bacillota</taxon>
        <taxon>Bacilli</taxon>
        <taxon>Bacillales</taxon>
        <taxon>Paenibacillaceae</taxon>
        <taxon>Paenibacillus</taxon>
    </lineage>
</organism>
<evidence type="ECO:0000256" key="3">
    <source>
        <dbReference type="ARBA" id="ARBA00022679"/>
    </source>
</evidence>
<dbReference type="PANTHER" id="PTHR22916">
    <property type="entry name" value="GLYCOSYLTRANSFERASE"/>
    <property type="match status" value="1"/>
</dbReference>